<sequence>MNANARRRQVGTWLAKLRQAKGMTFQQAADALECSDSRIRHWEAGRSAPKKDDLARLLDLYDAPDDVRDLLQQTRSDVSKQGWWDSYRLPEWFGPYVSFETTATEARNFEVALVPGLLQTKEYAYEIHRAGRYVTDPRDIHKRVDARLERQRRLTEEPRLQFRAVIAEEALHRQVGGHEVMRAQIEHLIELSHLPNVILQVLPLTAGAHASPAGGFAVLSFESPHHPDVGFSDTPLGGHVIDDADDVAALRYLFDELRALSLSAPDTVTLLHRISAQQEH</sequence>
<evidence type="ECO:0000313" key="5">
    <source>
        <dbReference type="Proteomes" id="UP000270697"/>
    </source>
</evidence>
<dbReference type="EMBL" id="FOUP01000017">
    <property type="protein sequence ID" value="SFO54047.1"/>
    <property type="molecule type" value="Genomic_DNA"/>
</dbReference>
<dbReference type="GO" id="GO:0003677">
    <property type="term" value="F:DNA binding"/>
    <property type="evidence" value="ECO:0007669"/>
    <property type="project" value="InterPro"/>
</dbReference>
<evidence type="ECO:0000313" key="4">
    <source>
        <dbReference type="Proteomes" id="UP000199398"/>
    </source>
</evidence>
<gene>
    <name evidence="2" type="ORF">ATL45_1381</name>
    <name evidence="3" type="ORF">SAMN05421805_11731</name>
</gene>
<keyword evidence="5" id="KW-1185">Reference proteome</keyword>
<dbReference type="OrthoDB" id="4285266at2"/>
<accession>A0A1I5I0J6</accession>
<dbReference type="SUPFAM" id="SSF47413">
    <property type="entry name" value="lambda repressor-like DNA-binding domains"/>
    <property type="match status" value="1"/>
</dbReference>
<dbReference type="InterPro" id="IPR010982">
    <property type="entry name" value="Lambda_DNA-bd_dom_sf"/>
</dbReference>
<feature type="domain" description="HTH cro/C1-type" evidence="1">
    <location>
        <begin position="14"/>
        <end position="67"/>
    </location>
</feature>
<dbReference type="SMART" id="SM00530">
    <property type="entry name" value="HTH_XRE"/>
    <property type="match status" value="1"/>
</dbReference>
<dbReference type="InterPro" id="IPR043917">
    <property type="entry name" value="DUF5753"/>
</dbReference>
<name>A0A1I5I0J6_9PSEU</name>
<dbReference type="CDD" id="cd00093">
    <property type="entry name" value="HTH_XRE"/>
    <property type="match status" value="1"/>
</dbReference>
<dbReference type="AlphaFoldDB" id="A0A1I5I0J6"/>
<evidence type="ECO:0000313" key="3">
    <source>
        <dbReference type="EMBL" id="SFO54047.1"/>
    </source>
</evidence>
<dbReference type="Gene3D" id="1.10.260.40">
    <property type="entry name" value="lambda repressor-like DNA-binding domains"/>
    <property type="match status" value="1"/>
</dbReference>
<evidence type="ECO:0000313" key="2">
    <source>
        <dbReference type="EMBL" id="RKT83108.1"/>
    </source>
</evidence>
<dbReference type="Proteomes" id="UP000270697">
    <property type="component" value="Unassembled WGS sequence"/>
</dbReference>
<dbReference type="Proteomes" id="UP000199398">
    <property type="component" value="Unassembled WGS sequence"/>
</dbReference>
<dbReference type="RefSeq" id="WP_093157635.1">
    <property type="nucleotide sequence ID" value="NZ_FOUP01000017.1"/>
</dbReference>
<dbReference type="InterPro" id="IPR001387">
    <property type="entry name" value="Cro/C1-type_HTH"/>
</dbReference>
<dbReference type="EMBL" id="RBXX01000002">
    <property type="protein sequence ID" value="RKT83108.1"/>
    <property type="molecule type" value="Genomic_DNA"/>
</dbReference>
<reference evidence="3 4" key="1">
    <citation type="submission" date="2016-10" db="EMBL/GenBank/DDBJ databases">
        <authorList>
            <person name="de Groot N.N."/>
        </authorList>
    </citation>
    <scope>NUCLEOTIDE SEQUENCE [LARGE SCALE GENOMIC DNA]</scope>
    <source>
        <strain evidence="3 4">CPCC 201259</strain>
    </source>
</reference>
<proteinExistence type="predicted"/>
<protein>
    <submittedName>
        <fullName evidence="3">Helix-turn-helix domain-containing protein</fullName>
    </submittedName>
    <submittedName>
        <fullName evidence="2">Helix-turn-helix protein</fullName>
    </submittedName>
</protein>
<dbReference type="STRING" id="455193.SAMN05421805_11731"/>
<dbReference type="Pfam" id="PF19054">
    <property type="entry name" value="DUF5753"/>
    <property type="match status" value="1"/>
</dbReference>
<dbReference type="Pfam" id="PF13560">
    <property type="entry name" value="HTH_31"/>
    <property type="match status" value="1"/>
</dbReference>
<reference evidence="2 5" key="2">
    <citation type="submission" date="2018-10" db="EMBL/GenBank/DDBJ databases">
        <title>Sequencing the genomes of 1000 actinobacteria strains.</title>
        <authorList>
            <person name="Klenk H.-P."/>
        </authorList>
    </citation>
    <scope>NUCLEOTIDE SEQUENCE [LARGE SCALE GENOMIC DNA]</scope>
    <source>
        <strain evidence="2 5">DSM 45119</strain>
    </source>
</reference>
<dbReference type="PROSITE" id="PS50943">
    <property type="entry name" value="HTH_CROC1"/>
    <property type="match status" value="1"/>
</dbReference>
<evidence type="ECO:0000259" key="1">
    <source>
        <dbReference type="PROSITE" id="PS50943"/>
    </source>
</evidence>
<organism evidence="3 4">
    <name type="scientific">Saccharopolyspora antimicrobica</name>
    <dbReference type="NCBI Taxonomy" id="455193"/>
    <lineage>
        <taxon>Bacteria</taxon>
        <taxon>Bacillati</taxon>
        <taxon>Actinomycetota</taxon>
        <taxon>Actinomycetes</taxon>
        <taxon>Pseudonocardiales</taxon>
        <taxon>Pseudonocardiaceae</taxon>
        <taxon>Saccharopolyspora</taxon>
    </lineage>
</organism>